<evidence type="ECO:0000313" key="8">
    <source>
        <dbReference type="EMBL" id="KAF3431123.1"/>
    </source>
</evidence>
<feature type="region of interest" description="Disordered" evidence="6">
    <location>
        <begin position="413"/>
        <end position="440"/>
    </location>
</feature>
<feature type="compositionally biased region" description="Basic and acidic residues" evidence="6">
    <location>
        <begin position="16"/>
        <end position="25"/>
    </location>
</feature>
<dbReference type="AlphaFoldDB" id="A0A8K0DLI5"/>
<gene>
    <name evidence="8" type="ORF">FNV43_RR25853</name>
</gene>
<dbReference type="InterPro" id="IPR027329">
    <property type="entry name" value="TPX2_C"/>
</dbReference>
<evidence type="ECO:0000256" key="4">
    <source>
        <dbReference type="ARBA" id="ARBA00022701"/>
    </source>
</evidence>
<feature type="compositionally biased region" description="Basic and acidic residues" evidence="6">
    <location>
        <begin position="314"/>
        <end position="325"/>
    </location>
</feature>
<evidence type="ECO:0000313" key="9">
    <source>
        <dbReference type="Proteomes" id="UP000796880"/>
    </source>
</evidence>
<evidence type="ECO:0000256" key="1">
    <source>
        <dbReference type="ARBA" id="ARBA00004245"/>
    </source>
</evidence>
<dbReference type="Proteomes" id="UP000796880">
    <property type="component" value="Unassembled WGS sequence"/>
</dbReference>
<evidence type="ECO:0000256" key="3">
    <source>
        <dbReference type="ARBA" id="ARBA00022490"/>
    </source>
</evidence>
<keyword evidence="4" id="KW-0493">Microtubule</keyword>
<reference evidence="8" key="1">
    <citation type="submission" date="2020-03" db="EMBL/GenBank/DDBJ databases">
        <title>A high-quality chromosome-level genome assembly of a woody plant with both climbing and erect habits, Rhamnella rubrinervis.</title>
        <authorList>
            <person name="Lu Z."/>
            <person name="Yang Y."/>
            <person name="Zhu X."/>
            <person name="Sun Y."/>
        </authorList>
    </citation>
    <scope>NUCLEOTIDE SEQUENCE</scope>
    <source>
        <strain evidence="8">BYM</strain>
        <tissue evidence="8">Leaf</tissue>
    </source>
</reference>
<dbReference type="PANTHER" id="PTHR47067:SF16">
    <property type="entry name" value="TPX2 (TARGETING PROTEIN FOR XKLP2) PROTEIN FAMILY"/>
    <property type="match status" value="1"/>
</dbReference>
<accession>A0A8K0DLI5</accession>
<feature type="compositionally biased region" description="Polar residues" evidence="6">
    <location>
        <begin position="535"/>
        <end position="553"/>
    </location>
</feature>
<dbReference type="PANTHER" id="PTHR47067">
    <property type="entry name" value="TPX2 (TARGETING PROTEIN FOR XKLP2) PROTEIN FAMILY-RELATED"/>
    <property type="match status" value="1"/>
</dbReference>
<evidence type="ECO:0000259" key="7">
    <source>
        <dbReference type="Pfam" id="PF06886"/>
    </source>
</evidence>
<feature type="compositionally biased region" description="Basic and acidic residues" evidence="6">
    <location>
        <begin position="473"/>
        <end position="492"/>
    </location>
</feature>
<sequence length="587" mass="65781">MGESACLVRSFSHPSESSREAKQGDPFRALGESISFGRFMTEPLAWEKWSAFSHNRYLEEVEKFSKPGSVAQKKAYFEAHYKRKAAERAAAVLETVNAVTSNVSESVMDKNSEDSSPDSCVVKGENHRDEQLEKDDPVEVVYSANMIESSSSADRNESDFAKVEEEEVVTQEGIDLENSNRVQICNQSVSKEDHRNIVANVEEKIPNHGLDVTHIEAADICFENSNKVEVSNQFVNKEDHHKIVANIEEKILNKENASQEIENLALTSKKRLTNSSSKLLTQSRPSKVFLSSAKQDTCVQMRNGNVVAPPRSKKPVENSDVKKKLSEKSLHKSIHFSSHFVESNMTTSSAIQKFGNSRVSTSSLNMSKNSSSSLKTITRFQASVNRVLKRPSVDLKTEDRRIKPLLSKSVAGGMTTDQKWNSLSTHHSKSPSGNGSKIRSSMIFSPFSFRSEERAAKRKEYFQKLEEKRIAEDAENKHLETRSQEKTVQDVKKMRHNTGLKARQDEDLCSGPQFPSNQMKKIPLTRPRSPKLGRKSTSSRVMDSSRPSPNTKSPKCVVEKNKQNSNKSVTSRSQKNAHENASPNIQS</sequence>
<feature type="region of interest" description="Disordered" evidence="6">
    <location>
        <begin position="305"/>
        <end position="325"/>
    </location>
</feature>
<feature type="compositionally biased region" description="Polar residues" evidence="6">
    <location>
        <begin position="563"/>
        <end position="587"/>
    </location>
</feature>
<organism evidence="8 9">
    <name type="scientific">Rhamnella rubrinervis</name>
    <dbReference type="NCBI Taxonomy" id="2594499"/>
    <lineage>
        <taxon>Eukaryota</taxon>
        <taxon>Viridiplantae</taxon>
        <taxon>Streptophyta</taxon>
        <taxon>Embryophyta</taxon>
        <taxon>Tracheophyta</taxon>
        <taxon>Spermatophyta</taxon>
        <taxon>Magnoliopsida</taxon>
        <taxon>eudicotyledons</taxon>
        <taxon>Gunneridae</taxon>
        <taxon>Pentapetalae</taxon>
        <taxon>rosids</taxon>
        <taxon>fabids</taxon>
        <taxon>Rosales</taxon>
        <taxon>Rhamnaceae</taxon>
        <taxon>rhamnoid group</taxon>
        <taxon>Rhamneae</taxon>
        <taxon>Rhamnella</taxon>
    </lineage>
</organism>
<feature type="region of interest" description="Disordered" evidence="6">
    <location>
        <begin position="473"/>
        <end position="587"/>
    </location>
</feature>
<dbReference type="OrthoDB" id="621651at2759"/>
<dbReference type="GO" id="GO:0005874">
    <property type="term" value="C:microtubule"/>
    <property type="evidence" value="ECO:0007669"/>
    <property type="project" value="UniProtKB-KW"/>
</dbReference>
<protein>
    <recommendedName>
        <fullName evidence="7">TPX2 C-terminal domain-containing protein</fullName>
    </recommendedName>
</protein>
<keyword evidence="3" id="KW-0963">Cytoplasm</keyword>
<name>A0A8K0DLI5_9ROSA</name>
<keyword evidence="9" id="KW-1185">Reference proteome</keyword>
<comment type="similarity">
    <text evidence="2">Belongs to the TPX2 family.</text>
</comment>
<dbReference type="Pfam" id="PF06886">
    <property type="entry name" value="TPX2"/>
    <property type="match status" value="1"/>
</dbReference>
<evidence type="ECO:0000256" key="5">
    <source>
        <dbReference type="ARBA" id="ARBA00023212"/>
    </source>
</evidence>
<dbReference type="EMBL" id="VOIH02000012">
    <property type="protein sequence ID" value="KAF3431123.1"/>
    <property type="molecule type" value="Genomic_DNA"/>
</dbReference>
<keyword evidence="5" id="KW-0206">Cytoskeleton</keyword>
<feature type="region of interest" description="Disordered" evidence="6">
    <location>
        <begin position="1"/>
        <end position="25"/>
    </location>
</feature>
<evidence type="ECO:0000256" key="6">
    <source>
        <dbReference type="SAM" id="MobiDB-lite"/>
    </source>
</evidence>
<feature type="region of interest" description="Disordered" evidence="6">
    <location>
        <begin position="105"/>
        <end position="132"/>
    </location>
</feature>
<comment type="caution">
    <text evidence="8">The sequence shown here is derived from an EMBL/GenBank/DDBJ whole genome shotgun (WGS) entry which is preliminary data.</text>
</comment>
<feature type="domain" description="TPX2 C-terminal" evidence="7">
    <location>
        <begin position="447"/>
        <end position="504"/>
    </location>
</feature>
<comment type="subcellular location">
    <subcellularLocation>
        <location evidence="1">Cytoplasm</location>
        <location evidence="1">Cytoskeleton</location>
    </subcellularLocation>
</comment>
<dbReference type="InterPro" id="IPR044216">
    <property type="entry name" value="WDL7"/>
</dbReference>
<proteinExistence type="inferred from homology"/>
<feature type="compositionally biased region" description="Polar residues" evidence="6">
    <location>
        <begin position="415"/>
        <end position="440"/>
    </location>
</feature>
<evidence type="ECO:0000256" key="2">
    <source>
        <dbReference type="ARBA" id="ARBA00005885"/>
    </source>
</evidence>